<dbReference type="PANTHER" id="PTHR33018">
    <property type="entry name" value="OS10G0338966 PROTEIN-RELATED"/>
    <property type="match status" value="1"/>
</dbReference>
<comment type="caution">
    <text evidence="1">The sequence shown here is derived from an EMBL/GenBank/DDBJ whole genome shotgun (WGS) entry which is preliminary data.</text>
</comment>
<evidence type="ECO:0000313" key="1">
    <source>
        <dbReference type="EMBL" id="GMN67292.1"/>
    </source>
</evidence>
<dbReference type="EMBL" id="BTGU01000431">
    <property type="protein sequence ID" value="GMN67292.1"/>
    <property type="molecule type" value="Genomic_DNA"/>
</dbReference>
<evidence type="ECO:0000313" key="2">
    <source>
        <dbReference type="Proteomes" id="UP001187192"/>
    </source>
</evidence>
<reference evidence="1" key="1">
    <citation type="submission" date="2023-07" db="EMBL/GenBank/DDBJ databases">
        <title>draft genome sequence of fig (Ficus carica).</title>
        <authorList>
            <person name="Takahashi T."/>
            <person name="Nishimura K."/>
        </authorList>
    </citation>
    <scope>NUCLEOTIDE SEQUENCE</scope>
</reference>
<organism evidence="1 2">
    <name type="scientific">Ficus carica</name>
    <name type="common">Common fig</name>
    <dbReference type="NCBI Taxonomy" id="3494"/>
    <lineage>
        <taxon>Eukaryota</taxon>
        <taxon>Viridiplantae</taxon>
        <taxon>Streptophyta</taxon>
        <taxon>Embryophyta</taxon>
        <taxon>Tracheophyta</taxon>
        <taxon>Spermatophyta</taxon>
        <taxon>Magnoliopsida</taxon>
        <taxon>eudicotyledons</taxon>
        <taxon>Gunneridae</taxon>
        <taxon>Pentapetalae</taxon>
        <taxon>rosids</taxon>
        <taxon>fabids</taxon>
        <taxon>Rosales</taxon>
        <taxon>Moraceae</taxon>
        <taxon>Ficeae</taxon>
        <taxon>Ficus</taxon>
    </lineage>
</organism>
<accession>A0AA88E380</accession>
<dbReference type="AlphaFoldDB" id="A0AA88E380"/>
<protein>
    <submittedName>
        <fullName evidence="1">Uncharacterized protein</fullName>
    </submittedName>
</protein>
<sequence>MVESNLLLQSVGATNLKSSITSQVWSLVLSWTGLAAPTTPWLRAIVSSLLAMLDTRWWGMAGLTVKLRDGDRYAFCENISNVRRVVTIMKRVHMARKKGERIKVTFDEKGQSEGKHGDELMSWIGVLAREHFKQNGKREKRDGLWLDQQTGVDGELKDPACKKVRELIMEYNTQESQGTFESIGTSDVLTQALSRPEHPGRIRGQLKFIKPPQY</sequence>
<gene>
    <name evidence="1" type="ORF">TIFTF001_036353</name>
</gene>
<keyword evidence="2" id="KW-1185">Reference proteome</keyword>
<dbReference type="PANTHER" id="PTHR33018:SF34">
    <property type="entry name" value="OS02G0472350 PROTEIN"/>
    <property type="match status" value="1"/>
</dbReference>
<dbReference type="Proteomes" id="UP001187192">
    <property type="component" value="Unassembled WGS sequence"/>
</dbReference>
<proteinExistence type="predicted"/>
<name>A0AA88E380_FICCA</name>